<feature type="transmembrane region" description="Helical" evidence="11">
    <location>
        <begin position="157"/>
        <end position="174"/>
    </location>
</feature>
<organism evidence="13 14">
    <name type="scientific">Halovenus rubra</name>
    <dbReference type="NCBI Taxonomy" id="869890"/>
    <lineage>
        <taxon>Archaea</taxon>
        <taxon>Methanobacteriati</taxon>
        <taxon>Methanobacteriota</taxon>
        <taxon>Stenosarchaea group</taxon>
        <taxon>Halobacteria</taxon>
        <taxon>Halobacteriales</taxon>
        <taxon>Haloarculaceae</taxon>
        <taxon>Halovenus</taxon>
    </lineage>
</organism>
<evidence type="ECO:0000256" key="8">
    <source>
        <dbReference type="ARBA" id="ARBA00022989"/>
    </source>
</evidence>
<dbReference type="InterPro" id="IPR001915">
    <property type="entry name" value="Peptidase_M48"/>
</dbReference>
<feature type="binding site" evidence="11">
    <location>
        <position position="151"/>
    </location>
    <ligand>
        <name>Zn(2+)</name>
        <dbReference type="ChEBI" id="CHEBI:29105"/>
        <note>catalytic</note>
    </ligand>
</feature>
<keyword evidence="10 11" id="KW-0472">Membrane</keyword>
<feature type="domain" description="Peptidase M48" evidence="12">
    <location>
        <begin position="84"/>
        <end position="293"/>
    </location>
</feature>
<dbReference type="InterPro" id="IPR022919">
    <property type="entry name" value="Pept_M48_protease_HtpX"/>
</dbReference>
<dbReference type="EMBL" id="JBHSZQ010000047">
    <property type="protein sequence ID" value="MFC7126746.1"/>
    <property type="molecule type" value="Genomic_DNA"/>
</dbReference>
<comment type="cofactor">
    <cofactor evidence="11">
        <name>Zn(2+)</name>
        <dbReference type="ChEBI" id="CHEBI:29105"/>
    </cofactor>
    <text evidence="11">Binds 1 zinc ion per subunit.</text>
</comment>
<evidence type="ECO:0000256" key="7">
    <source>
        <dbReference type="ARBA" id="ARBA00022833"/>
    </source>
</evidence>
<keyword evidence="5 11" id="KW-0479">Metal-binding</keyword>
<keyword evidence="2 11" id="KW-1003">Cell membrane</keyword>
<feature type="transmembrane region" description="Helical" evidence="11">
    <location>
        <begin position="44"/>
        <end position="64"/>
    </location>
</feature>
<evidence type="ECO:0000256" key="5">
    <source>
        <dbReference type="ARBA" id="ARBA00022723"/>
    </source>
</evidence>
<keyword evidence="7 11" id="KW-0862">Zinc</keyword>
<evidence type="ECO:0000256" key="9">
    <source>
        <dbReference type="ARBA" id="ARBA00023049"/>
    </source>
</evidence>
<dbReference type="AlphaFoldDB" id="A0ABD5X666"/>
<keyword evidence="3 11" id="KW-0645">Protease</keyword>
<dbReference type="CDD" id="cd07327">
    <property type="entry name" value="M48B_HtpX_like"/>
    <property type="match status" value="1"/>
</dbReference>
<evidence type="ECO:0000256" key="1">
    <source>
        <dbReference type="ARBA" id="ARBA00009779"/>
    </source>
</evidence>
<comment type="caution">
    <text evidence="13">The sequence shown here is derived from an EMBL/GenBank/DDBJ whole genome shotgun (WGS) entry which is preliminary data.</text>
</comment>
<comment type="subcellular location">
    <subcellularLocation>
        <location evidence="11">Cell membrane</location>
        <topology evidence="11">Multi-pass membrane protein</topology>
    </subcellularLocation>
</comment>
<feature type="binding site" evidence="11">
    <location>
        <position position="147"/>
    </location>
    <ligand>
        <name>Zn(2+)</name>
        <dbReference type="ChEBI" id="CHEBI:29105"/>
        <note>catalytic</note>
    </ligand>
</feature>
<evidence type="ECO:0000259" key="12">
    <source>
        <dbReference type="Pfam" id="PF01435"/>
    </source>
</evidence>
<dbReference type="GO" id="GO:0004222">
    <property type="term" value="F:metalloendopeptidase activity"/>
    <property type="evidence" value="ECO:0007669"/>
    <property type="project" value="UniProtKB-UniRule"/>
</dbReference>
<dbReference type="PANTHER" id="PTHR43221:SF2">
    <property type="entry name" value="PROTEASE HTPX HOMOLOG"/>
    <property type="match status" value="1"/>
</dbReference>
<dbReference type="HAMAP" id="MF_00188">
    <property type="entry name" value="Pept_M48_protease_HtpX"/>
    <property type="match status" value="1"/>
</dbReference>
<evidence type="ECO:0000313" key="14">
    <source>
        <dbReference type="Proteomes" id="UP001596414"/>
    </source>
</evidence>
<accession>A0ABD5X666</accession>
<dbReference type="GO" id="GO:0006508">
    <property type="term" value="P:proteolysis"/>
    <property type="evidence" value="ECO:0007669"/>
    <property type="project" value="UniProtKB-KW"/>
</dbReference>
<dbReference type="GO" id="GO:0005886">
    <property type="term" value="C:plasma membrane"/>
    <property type="evidence" value="ECO:0007669"/>
    <property type="project" value="UniProtKB-SubCell"/>
</dbReference>
<evidence type="ECO:0000256" key="3">
    <source>
        <dbReference type="ARBA" id="ARBA00022670"/>
    </source>
</evidence>
<comment type="similarity">
    <text evidence="1 11">Belongs to the peptidase M48B family.</text>
</comment>
<evidence type="ECO:0000256" key="11">
    <source>
        <dbReference type="HAMAP-Rule" id="MF_00188"/>
    </source>
</evidence>
<reference evidence="13 14" key="1">
    <citation type="journal article" date="2014" name="Int. J. Syst. Evol. Microbiol.">
        <title>Complete genome sequence of Corynebacterium casei LMG S-19264T (=DSM 44701T), isolated from a smear-ripened cheese.</title>
        <authorList>
            <consortium name="US DOE Joint Genome Institute (JGI-PGF)"/>
            <person name="Walter F."/>
            <person name="Albersmeier A."/>
            <person name="Kalinowski J."/>
            <person name="Ruckert C."/>
        </authorList>
    </citation>
    <scope>NUCLEOTIDE SEQUENCE [LARGE SCALE GENOMIC DNA]</scope>
    <source>
        <strain evidence="13 14">CGMCC 4.7215</strain>
    </source>
</reference>
<dbReference type="Pfam" id="PF01435">
    <property type="entry name" value="Peptidase_M48"/>
    <property type="match status" value="1"/>
</dbReference>
<feature type="transmembrane region" description="Helical" evidence="11">
    <location>
        <begin position="12"/>
        <end position="38"/>
    </location>
</feature>
<dbReference type="Gene3D" id="3.30.2010.10">
    <property type="entry name" value="Metalloproteases ('zincins'), catalytic domain"/>
    <property type="match status" value="1"/>
</dbReference>
<dbReference type="Proteomes" id="UP001596414">
    <property type="component" value="Unassembled WGS sequence"/>
</dbReference>
<keyword evidence="9 11" id="KW-0482">Metalloprotease</keyword>
<keyword evidence="8 11" id="KW-1133">Transmembrane helix</keyword>
<dbReference type="GO" id="GO:0008270">
    <property type="term" value="F:zinc ion binding"/>
    <property type="evidence" value="ECO:0007669"/>
    <property type="project" value="UniProtKB-UniRule"/>
</dbReference>
<dbReference type="EC" id="3.4.24.-" evidence="11"/>
<evidence type="ECO:0000313" key="13">
    <source>
        <dbReference type="EMBL" id="MFC7126746.1"/>
    </source>
</evidence>
<evidence type="ECO:0000256" key="10">
    <source>
        <dbReference type="ARBA" id="ARBA00023136"/>
    </source>
</evidence>
<feature type="transmembrane region" description="Helical" evidence="11">
    <location>
        <begin position="194"/>
        <end position="214"/>
    </location>
</feature>
<dbReference type="InterPro" id="IPR050083">
    <property type="entry name" value="HtpX_protease"/>
</dbReference>
<dbReference type="PANTHER" id="PTHR43221">
    <property type="entry name" value="PROTEASE HTPX"/>
    <property type="match status" value="1"/>
</dbReference>
<feature type="binding site" evidence="11">
    <location>
        <position position="219"/>
    </location>
    <ligand>
        <name>Zn(2+)</name>
        <dbReference type="ChEBI" id="CHEBI:29105"/>
        <note>catalytic</note>
    </ligand>
</feature>
<gene>
    <name evidence="11" type="primary">htpX</name>
    <name evidence="13" type="ORF">ACFQJ7_12040</name>
</gene>
<feature type="active site" evidence="11">
    <location>
        <position position="148"/>
    </location>
</feature>
<sequence length="300" mass="32262">MKQRYSFGLGVRMVLTLLALGGLYLGLGYGVAMLFGFFLGPAGLGHFIGIATAVLLLVGGQYYYGANLALRTLGGRIVEREEYPELHSRVTSLAQQANVSKPRVAVAENETPNAFAAGRKQSDAVICVTTGLLSELDNDELDAVLAHELSHIVNRDFQLMTGITALSIMAGWIVRWGFLFGDGGGSEGGGAQLFAGYVAALFVWVGAFVVGRLISRYREYAADRGAATLTGDPTAMVSALETISDELDSVPEDDLREAERANALLAAEVRETRLGRLFRTHPAVEDRVEKLQSLSVDMES</sequence>
<keyword evidence="4 11" id="KW-0812">Transmembrane</keyword>
<proteinExistence type="inferred from homology"/>
<evidence type="ECO:0000256" key="6">
    <source>
        <dbReference type="ARBA" id="ARBA00022801"/>
    </source>
</evidence>
<evidence type="ECO:0000256" key="2">
    <source>
        <dbReference type="ARBA" id="ARBA00022475"/>
    </source>
</evidence>
<dbReference type="RefSeq" id="WP_267637434.1">
    <property type="nucleotide sequence ID" value="NZ_JAODIY010000009.1"/>
</dbReference>
<keyword evidence="6 11" id="KW-0378">Hydrolase</keyword>
<name>A0ABD5X666_9EURY</name>
<evidence type="ECO:0000256" key="4">
    <source>
        <dbReference type="ARBA" id="ARBA00022692"/>
    </source>
</evidence>
<protein>
    <recommendedName>
        <fullName evidence="11">Protease HtpX homolog</fullName>
        <ecNumber evidence="11">3.4.24.-</ecNumber>
    </recommendedName>
</protein>